<protein>
    <submittedName>
        <fullName evidence="1">Uncharacterized protein</fullName>
    </submittedName>
</protein>
<gene>
    <name evidence="1" type="ORF">CCACVL1_13762</name>
</gene>
<sequence length="31" mass="3672">MAYPYIKEASSQDWNKHLNSHKLTQLQKSKP</sequence>
<evidence type="ECO:0000313" key="1">
    <source>
        <dbReference type="EMBL" id="OMO79308.1"/>
    </source>
</evidence>
<proteinExistence type="predicted"/>
<dbReference type="Gramene" id="OMO79308">
    <property type="protein sequence ID" value="OMO79308"/>
    <property type="gene ID" value="CCACVL1_13762"/>
</dbReference>
<reference evidence="1 2" key="1">
    <citation type="submission" date="2013-09" db="EMBL/GenBank/DDBJ databases">
        <title>Corchorus capsularis genome sequencing.</title>
        <authorList>
            <person name="Alam M."/>
            <person name="Haque M.S."/>
            <person name="Islam M.S."/>
            <person name="Emdad E.M."/>
            <person name="Islam M.M."/>
            <person name="Ahmed B."/>
            <person name="Halim A."/>
            <person name="Hossen Q.M.M."/>
            <person name="Hossain M.Z."/>
            <person name="Ahmed R."/>
            <person name="Khan M.M."/>
            <person name="Islam R."/>
            <person name="Rashid M.M."/>
            <person name="Khan S.A."/>
            <person name="Rahman M.S."/>
            <person name="Alam M."/>
        </authorList>
    </citation>
    <scope>NUCLEOTIDE SEQUENCE [LARGE SCALE GENOMIC DNA]</scope>
    <source>
        <strain evidence="2">cv. CVL-1</strain>
        <tissue evidence="1">Whole seedling</tissue>
    </source>
</reference>
<organism evidence="1 2">
    <name type="scientific">Corchorus capsularis</name>
    <name type="common">Jute</name>
    <dbReference type="NCBI Taxonomy" id="210143"/>
    <lineage>
        <taxon>Eukaryota</taxon>
        <taxon>Viridiplantae</taxon>
        <taxon>Streptophyta</taxon>
        <taxon>Embryophyta</taxon>
        <taxon>Tracheophyta</taxon>
        <taxon>Spermatophyta</taxon>
        <taxon>Magnoliopsida</taxon>
        <taxon>eudicotyledons</taxon>
        <taxon>Gunneridae</taxon>
        <taxon>Pentapetalae</taxon>
        <taxon>rosids</taxon>
        <taxon>malvids</taxon>
        <taxon>Malvales</taxon>
        <taxon>Malvaceae</taxon>
        <taxon>Grewioideae</taxon>
        <taxon>Apeibeae</taxon>
        <taxon>Corchorus</taxon>
    </lineage>
</organism>
<name>A0A1R3I9T2_COCAP</name>
<dbReference type="AlphaFoldDB" id="A0A1R3I9T2"/>
<accession>A0A1R3I9T2</accession>
<dbReference type="EMBL" id="AWWV01010427">
    <property type="protein sequence ID" value="OMO79308.1"/>
    <property type="molecule type" value="Genomic_DNA"/>
</dbReference>
<keyword evidence="2" id="KW-1185">Reference proteome</keyword>
<comment type="caution">
    <text evidence="1">The sequence shown here is derived from an EMBL/GenBank/DDBJ whole genome shotgun (WGS) entry which is preliminary data.</text>
</comment>
<dbReference type="Proteomes" id="UP000188268">
    <property type="component" value="Unassembled WGS sequence"/>
</dbReference>
<evidence type="ECO:0000313" key="2">
    <source>
        <dbReference type="Proteomes" id="UP000188268"/>
    </source>
</evidence>